<sequence>MARATPEKRRSRTRGQAGNDRRTQIIKVATALFREKGYHVTSLDDIADRIGFTKPAIYYYFKSKEDVLFAIVNSIVDEALERFRAIADGPGSAGERIHALLVEHTRTILRNLDANTVFYNERGLLSPKREKEMRQREREYTEVMRSLYAEGVASGELLDIDPSVATATLLGASIWSYRWFDPRGRLSVDEVAEQIAKLLLNGYRR</sequence>
<dbReference type="InterPro" id="IPR001647">
    <property type="entry name" value="HTH_TetR"/>
</dbReference>
<dbReference type="InterPro" id="IPR050109">
    <property type="entry name" value="HTH-type_TetR-like_transc_reg"/>
</dbReference>
<feature type="DNA-binding region" description="H-T-H motif" evidence="5">
    <location>
        <begin position="42"/>
        <end position="61"/>
    </location>
</feature>
<dbReference type="Gene3D" id="1.10.10.60">
    <property type="entry name" value="Homeodomain-like"/>
    <property type="match status" value="1"/>
</dbReference>
<protein>
    <submittedName>
        <fullName evidence="8">TetR/AcrR family transcriptional regulator</fullName>
    </submittedName>
</protein>
<dbReference type="PROSITE" id="PS50977">
    <property type="entry name" value="HTH_TETR_2"/>
    <property type="match status" value="1"/>
</dbReference>
<dbReference type="PANTHER" id="PTHR30055">
    <property type="entry name" value="HTH-TYPE TRANSCRIPTIONAL REGULATOR RUTR"/>
    <property type="match status" value="1"/>
</dbReference>
<dbReference type="Pfam" id="PF17932">
    <property type="entry name" value="TetR_C_24"/>
    <property type="match status" value="1"/>
</dbReference>
<feature type="domain" description="HTH tetR-type" evidence="7">
    <location>
        <begin position="19"/>
        <end position="79"/>
    </location>
</feature>
<dbReference type="InterPro" id="IPR041490">
    <property type="entry name" value="KstR2_TetR_C"/>
</dbReference>
<evidence type="ECO:0000313" key="9">
    <source>
        <dbReference type="Proteomes" id="UP000832041"/>
    </source>
</evidence>
<accession>A0ABY4L5C9</accession>
<organism evidence="8 9">
    <name type="scientific">Thermobifida alba</name>
    <name type="common">Thermomonospora alba</name>
    <dbReference type="NCBI Taxonomy" id="53522"/>
    <lineage>
        <taxon>Bacteria</taxon>
        <taxon>Bacillati</taxon>
        <taxon>Actinomycetota</taxon>
        <taxon>Actinomycetes</taxon>
        <taxon>Streptosporangiales</taxon>
        <taxon>Nocardiopsidaceae</taxon>
        <taxon>Thermobifida</taxon>
    </lineage>
</organism>
<keyword evidence="3 5" id="KW-0238">DNA-binding</keyword>
<proteinExistence type="predicted"/>
<keyword evidence="4" id="KW-0804">Transcription</keyword>
<evidence type="ECO:0000256" key="5">
    <source>
        <dbReference type="PROSITE-ProRule" id="PRU00335"/>
    </source>
</evidence>
<dbReference type="Proteomes" id="UP000832041">
    <property type="component" value="Chromosome"/>
</dbReference>
<dbReference type="Pfam" id="PF00440">
    <property type="entry name" value="TetR_N"/>
    <property type="match status" value="1"/>
</dbReference>
<dbReference type="PANTHER" id="PTHR30055:SF175">
    <property type="entry name" value="HTH-TYPE TRANSCRIPTIONAL REPRESSOR KSTR2"/>
    <property type="match status" value="1"/>
</dbReference>
<dbReference type="EMBL" id="CP051627">
    <property type="protein sequence ID" value="UPT22086.1"/>
    <property type="molecule type" value="Genomic_DNA"/>
</dbReference>
<evidence type="ECO:0000256" key="3">
    <source>
        <dbReference type="ARBA" id="ARBA00023125"/>
    </source>
</evidence>
<keyword evidence="9" id="KW-1185">Reference proteome</keyword>
<name>A0ABY4L5C9_THEAE</name>
<keyword evidence="2" id="KW-0805">Transcription regulation</keyword>
<evidence type="ECO:0000259" key="7">
    <source>
        <dbReference type="PROSITE" id="PS50977"/>
    </source>
</evidence>
<reference evidence="8 9" key="1">
    <citation type="submission" date="2020-04" db="EMBL/GenBank/DDBJ databases">
        <title>Thermobifida alba genome sequencing and assembly.</title>
        <authorList>
            <person name="Luzics S."/>
            <person name="Horvath B."/>
            <person name="Nagy I."/>
            <person name="Toth A."/>
            <person name="Nagy I."/>
            <person name="Kukolya J."/>
        </authorList>
    </citation>
    <scope>NUCLEOTIDE SEQUENCE [LARGE SCALE GENOMIC DNA]</scope>
    <source>
        <strain evidence="8 9">DSM 43795</strain>
    </source>
</reference>
<dbReference type="SUPFAM" id="SSF48498">
    <property type="entry name" value="Tetracyclin repressor-like, C-terminal domain"/>
    <property type="match status" value="1"/>
</dbReference>
<feature type="region of interest" description="Disordered" evidence="6">
    <location>
        <begin position="1"/>
        <end position="20"/>
    </location>
</feature>
<keyword evidence="1" id="KW-0678">Repressor</keyword>
<dbReference type="InterPro" id="IPR009057">
    <property type="entry name" value="Homeodomain-like_sf"/>
</dbReference>
<evidence type="ECO:0000256" key="6">
    <source>
        <dbReference type="SAM" id="MobiDB-lite"/>
    </source>
</evidence>
<gene>
    <name evidence="8" type="ORF">FOF52_14870</name>
</gene>
<evidence type="ECO:0000256" key="4">
    <source>
        <dbReference type="ARBA" id="ARBA00023163"/>
    </source>
</evidence>
<evidence type="ECO:0000256" key="1">
    <source>
        <dbReference type="ARBA" id="ARBA00022491"/>
    </source>
</evidence>
<evidence type="ECO:0000313" key="8">
    <source>
        <dbReference type="EMBL" id="UPT22086.1"/>
    </source>
</evidence>
<dbReference type="Gene3D" id="1.10.357.10">
    <property type="entry name" value="Tetracycline Repressor, domain 2"/>
    <property type="match status" value="1"/>
</dbReference>
<dbReference type="SUPFAM" id="SSF46689">
    <property type="entry name" value="Homeodomain-like"/>
    <property type="match status" value="1"/>
</dbReference>
<dbReference type="PRINTS" id="PR00455">
    <property type="entry name" value="HTHTETR"/>
</dbReference>
<dbReference type="RefSeq" id="WP_248590572.1">
    <property type="nucleotide sequence ID" value="NZ_BAABEB010000005.1"/>
</dbReference>
<evidence type="ECO:0000256" key="2">
    <source>
        <dbReference type="ARBA" id="ARBA00023015"/>
    </source>
</evidence>
<dbReference type="InterPro" id="IPR036271">
    <property type="entry name" value="Tet_transcr_reg_TetR-rel_C_sf"/>
</dbReference>